<evidence type="ECO:0000313" key="2">
    <source>
        <dbReference type="Proteomes" id="UP000243197"/>
    </source>
</evidence>
<name>A0A1J1DZW6_9FLAO</name>
<dbReference type="EMBL" id="AP014564">
    <property type="protein sequence ID" value="BAV94221.1"/>
    <property type="molecule type" value="Genomic_DNA"/>
</dbReference>
<organism evidence="1 2">
    <name type="scientific">Ichthyobacterium seriolicida</name>
    <dbReference type="NCBI Taxonomy" id="242600"/>
    <lineage>
        <taxon>Bacteria</taxon>
        <taxon>Pseudomonadati</taxon>
        <taxon>Bacteroidota</taxon>
        <taxon>Flavobacteriia</taxon>
        <taxon>Flavobacteriales</taxon>
        <taxon>Ichthyobacteriaceae</taxon>
        <taxon>Ichthyobacterium</taxon>
    </lineage>
</organism>
<protein>
    <submittedName>
        <fullName evidence="1">Uncharacterized protein</fullName>
    </submittedName>
</protein>
<sequence>MKSYPDEPEISFLSGEVIKGQKDALGNDIYIYRVNIEFVDGDGGFEKNDNKPPFDKSSVYYHNLLIDYFIKKDGKFQEEKGDKKKRFYARIHHVKGKHNTQIGTVIHDIVIPVTDFPLPAQIKFRIQLLDKNHNRSNIVESPIISIGQ</sequence>
<dbReference type="Proteomes" id="UP000243197">
    <property type="component" value="Chromosome"/>
</dbReference>
<evidence type="ECO:0000313" key="1">
    <source>
        <dbReference type="EMBL" id="BAV94221.1"/>
    </source>
</evidence>
<proteinExistence type="predicted"/>
<accession>A0A1J1DZW6</accession>
<gene>
    <name evidence="1" type="ORF">JBKA6_0208</name>
</gene>
<dbReference type="KEGG" id="ise:JBKA6_0208"/>
<reference evidence="1 2" key="1">
    <citation type="submission" date="2014-03" db="EMBL/GenBank/DDBJ databases">
        <title>complete genome sequence of Flavobacteriaceae bacterium JBKA-6.</title>
        <authorList>
            <person name="Takano T."/>
            <person name="Nakamura Y."/>
            <person name="Takuma S."/>
            <person name="Yasuike M."/>
            <person name="Matsuyama T."/>
            <person name="Sakai T."/>
            <person name="Fujiwara A."/>
            <person name="Kimoto K."/>
            <person name="Fukuda Y."/>
            <person name="Kondo H."/>
            <person name="Hirono I."/>
            <person name="Nakayasu C."/>
        </authorList>
    </citation>
    <scope>NUCLEOTIDE SEQUENCE [LARGE SCALE GENOMIC DNA]</scope>
    <source>
        <strain evidence="1 2">JBKA-6</strain>
    </source>
</reference>
<keyword evidence="2" id="KW-1185">Reference proteome</keyword>
<dbReference type="AlphaFoldDB" id="A0A1J1DZW6"/>